<keyword evidence="16" id="KW-1185">Reference proteome</keyword>
<feature type="transmembrane region" description="Helical" evidence="14">
    <location>
        <begin position="78"/>
        <end position="99"/>
    </location>
</feature>
<keyword evidence="4" id="KW-1003">Cell membrane</keyword>
<comment type="caution">
    <text evidence="15">The sequence shown here is derived from an EMBL/GenBank/DDBJ whole genome shotgun (WGS) entry which is preliminary data.</text>
</comment>
<feature type="transmembrane region" description="Helical" evidence="14">
    <location>
        <begin position="437"/>
        <end position="455"/>
    </location>
</feature>
<evidence type="ECO:0000256" key="4">
    <source>
        <dbReference type="ARBA" id="ARBA00022475"/>
    </source>
</evidence>
<dbReference type="GO" id="GO:0015824">
    <property type="term" value="P:proline transport"/>
    <property type="evidence" value="ECO:0007669"/>
    <property type="project" value="TreeGrafter"/>
</dbReference>
<dbReference type="Proteomes" id="UP000585050">
    <property type="component" value="Unassembled WGS sequence"/>
</dbReference>
<dbReference type="Gene3D" id="1.20.1730.10">
    <property type="entry name" value="Sodium/glucose cotransporter"/>
    <property type="match status" value="1"/>
</dbReference>
<evidence type="ECO:0000256" key="8">
    <source>
        <dbReference type="ARBA" id="ARBA00023053"/>
    </source>
</evidence>
<feature type="transmembrane region" description="Helical" evidence="14">
    <location>
        <begin position="367"/>
        <end position="391"/>
    </location>
</feature>
<evidence type="ECO:0000256" key="2">
    <source>
        <dbReference type="ARBA" id="ARBA00006434"/>
    </source>
</evidence>
<evidence type="ECO:0000256" key="9">
    <source>
        <dbReference type="ARBA" id="ARBA00023065"/>
    </source>
</evidence>
<keyword evidence="6" id="KW-0769">Symport</keyword>
<dbReference type="InterPro" id="IPR001734">
    <property type="entry name" value="Na/solute_symporter"/>
</dbReference>
<evidence type="ECO:0000256" key="5">
    <source>
        <dbReference type="ARBA" id="ARBA00022692"/>
    </source>
</evidence>
<evidence type="ECO:0000256" key="12">
    <source>
        <dbReference type="ARBA" id="ARBA00033708"/>
    </source>
</evidence>
<keyword evidence="5 14" id="KW-0812">Transmembrane</keyword>
<feature type="transmembrane region" description="Helical" evidence="14">
    <location>
        <begin position="268"/>
        <end position="289"/>
    </location>
</feature>
<dbReference type="GO" id="GO:0005886">
    <property type="term" value="C:plasma membrane"/>
    <property type="evidence" value="ECO:0007669"/>
    <property type="project" value="UniProtKB-SubCell"/>
</dbReference>
<keyword evidence="7 14" id="KW-1133">Transmembrane helix</keyword>
<gene>
    <name evidence="15" type="ORF">HGP29_19485</name>
</gene>
<evidence type="ECO:0000256" key="13">
    <source>
        <dbReference type="RuleBase" id="RU362091"/>
    </source>
</evidence>
<evidence type="ECO:0000313" key="15">
    <source>
        <dbReference type="EMBL" id="NLR93388.1"/>
    </source>
</evidence>
<feature type="transmembrane region" description="Helical" evidence="14">
    <location>
        <begin position="467"/>
        <end position="485"/>
    </location>
</feature>
<proteinExistence type="inferred from homology"/>
<feature type="transmembrane region" description="Helical" evidence="14">
    <location>
        <begin position="45"/>
        <end position="66"/>
    </location>
</feature>
<dbReference type="PANTHER" id="PTHR48086">
    <property type="entry name" value="SODIUM/PROLINE SYMPORTER-RELATED"/>
    <property type="match status" value="1"/>
</dbReference>
<dbReference type="CDD" id="cd11477">
    <property type="entry name" value="SLC5sbd_u1"/>
    <property type="match status" value="1"/>
</dbReference>
<comment type="subcellular location">
    <subcellularLocation>
        <location evidence="1">Cell membrane</location>
        <topology evidence="1">Multi-pass membrane protein</topology>
    </subcellularLocation>
</comment>
<feature type="transmembrane region" description="Helical" evidence="14">
    <location>
        <begin position="583"/>
        <end position="599"/>
    </location>
</feature>
<evidence type="ECO:0000256" key="1">
    <source>
        <dbReference type="ARBA" id="ARBA00004651"/>
    </source>
</evidence>
<evidence type="ECO:0000256" key="3">
    <source>
        <dbReference type="ARBA" id="ARBA00022448"/>
    </source>
</evidence>
<dbReference type="AlphaFoldDB" id="A0A7X8SNC1"/>
<feature type="transmembrane region" description="Helical" evidence="14">
    <location>
        <begin position="310"/>
        <end position="335"/>
    </location>
</feature>
<organism evidence="15 16">
    <name type="scientific">Flammeovirga agarivorans</name>
    <dbReference type="NCBI Taxonomy" id="2726742"/>
    <lineage>
        <taxon>Bacteria</taxon>
        <taxon>Pseudomonadati</taxon>
        <taxon>Bacteroidota</taxon>
        <taxon>Cytophagia</taxon>
        <taxon>Cytophagales</taxon>
        <taxon>Flammeovirgaceae</taxon>
        <taxon>Flammeovirga</taxon>
    </lineage>
</organism>
<keyword evidence="9" id="KW-0406">Ion transport</keyword>
<dbReference type="EMBL" id="JABAIL010000006">
    <property type="protein sequence ID" value="NLR93388.1"/>
    <property type="molecule type" value="Genomic_DNA"/>
</dbReference>
<keyword evidence="8" id="KW-0915">Sodium</keyword>
<keyword evidence="3" id="KW-0813">Transport</keyword>
<comment type="catalytic activity">
    <reaction evidence="12">
        <text>L-proline(in) + Na(+)(in) = L-proline(out) + Na(+)(out)</text>
        <dbReference type="Rhea" id="RHEA:28967"/>
        <dbReference type="ChEBI" id="CHEBI:29101"/>
        <dbReference type="ChEBI" id="CHEBI:60039"/>
    </reaction>
</comment>
<evidence type="ECO:0000256" key="10">
    <source>
        <dbReference type="ARBA" id="ARBA00023136"/>
    </source>
</evidence>
<feature type="transmembrane region" description="Helical" evidence="14">
    <location>
        <begin position="127"/>
        <end position="155"/>
    </location>
</feature>
<keyword evidence="10 14" id="KW-0472">Membrane</keyword>
<dbReference type="GO" id="GO:0005298">
    <property type="term" value="F:proline:sodium symporter activity"/>
    <property type="evidence" value="ECO:0007669"/>
    <property type="project" value="TreeGrafter"/>
</dbReference>
<dbReference type="PROSITE" id="PS50283">
    <property type="entry name" value="NA_SOLUT_SYMP_3"/>
    <property type="match status" value="1"/>
</dbReference>
<evidence type="ECO:0000256" key="6">
    <source>
        <dbReference type="ARBA" id="ARBA00022847"/>
    </source>
</evidence>
<dbReference type="RefSeq" id="WP_168884099.1">
    <property type="nucleotide sequence ID" value="NZ_JABAIL010000006.1"/>
</dbReference>
<accession>A0A7X8SNC1</accession>
<protein>
    <submittedName>
        <fullName evidence="15">Na+:solute symporter</fullName>
    </submittedName>
</protein>
<keyword evidence="11" id="KW-0739">Sodium transport</keyword>
<feature type="transmembrane region" description="Helical" evidence="14">
    <location>
        <begin position="205"/>
        <end position="223"/>
    </location>
</feature>
<feature type="transmembrane region" description="Helical" evidence="14">
    <location>
        <begin position="175"/>
        <end position="198"/>
    </location>
</feature>
<evidence type="ECO:0000256" key="14">
    <source>
        <dbReference type="SAM" id="Phobius"/>
    </source>
</evidence>
<dbReference type="InterPro" id="IPR038377">
    <property type="entry name" value="Na/Glc_symporter_sf"/>
</dbReference>
<dbReference type="InterPro" id="IPR050277">
    <property type="entry name" value="Sodium:Solute_Symporter"/>
</dbReference>
<evidence type="ECO:0000256" key="7">
    <source>
        <dbReference type="ARBA" id="ARBA00022989"/>
    </source>
</evidence>
<feature type="transmembrane region" description="Helical" evidence="14">
    <location>
        <begin position="6"/>
        <end position="25"/>
    </location>
</feature>
<feature type="transmembrane region" description="Helical" evidence="14">
    <location>
        <begin position="412"/>
        <end position="431"/>
    </location>
</feature>
<comment type="similarity">
    <text evidence="2 13">Belongs to the sodium:solute symporter (SSF) (TC 2.A.21) family.</text>
</comment>
<reference evidence="15 16" key="1">
    <citation type="submission" date="2020-04" db="EMBL/GenBank/DDBJ databases">
        <title>Flammeovirga sp. SR4, a novel species isolated from seawater.</title>
        <authorList>
            <person name="Wang X."/>
        </authorList>
    </citation>
    <scope>NUCLEOTIDE SEQUENCE [LARGE SCALE GENOMIC DNA]</scope>
    <source>
        <strain evidence="15 16">SR4</strain>
    </source>
</reference>
<name>A0A7X8SNC1_9BACT</name>
<evidence type="ECO:0000256" key="11">
    <source>
        <dbReference type="ARBA" id="ARBA00023201"/>
    </source>
</evidence>
<feature type="transmembrane region" description="Helical" evidence="14">
    <location>
        <begin position="491"/>
        <end position="513"/>
    </location>
</feature>
<evidence type="ECO:0000313" key="16">
    <source>
        <dbReference type="Proteomes" id="UP000585050"/>
    </source>
</evidence>
<dbReference type="Pfam" id="PF00474">
    <property type="entry name" value="SSF"/>
    <property type="match status" value="1"/>
</dbReference>
<dbReference type="PANTHER" id="PTHR48086:SF3">
    <property type="entry name" value="SODIUM_PROLINE SYMPORTER"/>
    <property type="match status" value="1"/>
</dbReference>
<dbReference type="GO" id="GO:0015193">
    <property type="term" value="F:L-proline transmembrane transporter activity"/>
    <property type="evidence" value="ECO:0007669"/>
    <property type="project" value="TreeGrafter"/>
</dbReference>
<sequence length="627" mass="70269">MQLEVLDLIIIGLYLLSTVVIGIYLKKQASKNMESYFLGGNSLPWYMLGLSNASGMFDISGTMWMVYLCFVYGLKSVWIPWLWPAFNQIFLMIYLSIWLRRSNVLTGAEWIRTRFGDGTGGKLSHMVVVFFAILSCLGFLSYGFIGIGKFIEIFIPWSYVGQFMPFDLTAEQVPYVYGILFTTIATFYVVMGGMLSIVWTDVLQFGIMTVSAIVIAGIAMFQVDADTLMGMVPEGWNSPLFNYDLHMDWSAYIPSVNDKISNDGFSPFSIFFMMMLFKGFFASMAGPAPNFDMQKILSTKSPKEAAKMSGFVSAVMFLPRYLMIGGFTILAVVYFSGDINAAGSGFDFENILPMAIKEFVPSGLMGLLLAGLLAAFMSTFASTVNAAPAYLVNDIYLRYINPNASGKLQMRASYIISASVVVLSTIIGLYVEDINSVLQWIVSALYGGYIAANFLKWHWWRFNGHGFFWGMAAGIAASMVFPLVFKETLELYYFPLLFVVSLIGSVAGTLLTAPTEEKTLMNFYKSVKPWGFWGPIKRKVMEKDPSFESNKDFKKDMFNVVTGIVWQSMLTLLPLYIVIKEEMGILSTAAILIITTLILKKNWYDKLPEEPIKVPENKEEKELVSAN</sequence>
<feature type="transmembrane region" description="Helical" evidence="14">
    <location>
        <begin position="557"/>
        <end position="577"/>
    </location>
</feature>